<keyword evidence="3" id="KW-1185">Reference proteome</keyword>
<dbReference type="EMBL" id="JBBWRZ010000008">
    <property type="protein sequence ID" value="KAK8230457.1"/>
    <property type="molecule type" value="Genomic_DNA"/>
</dbReference>
<dbReference type="Proteomes" id="UP001492380">
    <property type="component" value="Unassembled WGS sequence"/>
</dbReference>
<comment type="caution">
    <text evidence="2">The sequence shown here is derived from an EMBL/GenBank/DDBJ whole genome shotgun (WGS) entry which is preliminary data.</text>
</comment>
<evidence type="ECO:0000256" key="1">
    <source>
        <dbReference type="SAM" id="MobiDB-lite"/>
    </source>
</evidence>
<name>A0ABR1YI33_9PEZI</name>
<accession>A0ABR1YI33</accession>
<feature type="compositionally biased region" description="Polar residues" evidence="1">
    <location>
        <begin position="41"/>
        <end position="53"/>
    </location>
</feature>
<sequence length="228" mass="24579">MRQAADGVHMTTFTNHRVSISRPLPTNPLTPPAPQKPTPQIQSSKQPTASWSSGMIVASGPSRVFYCLRSLIKEPVDGCNTPKCDRPRVRIAAEPGFLFGWRSHAPGGSVCCLLGIRVFFTWWGREGREVVGSGAARRGGVEWRRGGRGSRGCSRISSILCAASVFFGRRDRCKRASGEKGEAHHSATKVKGTGEEGGMNVLSASLSASNFLCRENGRRENASCSTDS</sequence>
<protein>
    <submittedName>
        <fullName evidence="2">Uncharacterized protein</fullName>
    </submittedName>
</protein>
<proteinExistence type="predicted"/>
<organism evidence="2 3">
    <name type="scientific">Phyllosticta capitalensis</name>
    <dbReference type="NCBI Taxonomy" id="121624"/>
    <lineage>
        <taxon>Eukaryota</taxon>
        <taxon>Fungi</taxon>
        <taxon>Dikarya</taxon>
        <taxon>Ascomycota</taxon>
        <taxon>Pezizomycotina</taxon>
        <taxon>Dothideomycetes</taxon>
        <taxon>Dothideomycetes incertae sedis</taxon>
        <taxon>Botryosphaeriales</taxon>
        <taxon>Phyllostictaceae</taxon>
        <taxon>Phyllosticta</taxon>
    </lineage>
</organism>
<feature type="region of interest" description="Disordered" evidence="1">
    <location>
        <begin position="1"/>
        <end position="53"/>
    </location>
</feature>
<evidence type="ECO:0000313" key="2">
    <source>
        <dbReference type="EMBL" id="KAK8230457.1"/>
    </source>
</evidence>
<reference evidence="2 3" key="1">
    <citation type="submission" date="2024-04" db="EMBL/GenBank/DDBJ databases">
        <title>Phyllosticta paracitricarpa is synonymous to the EU quarantine fungus P. citricarpa based on phylogenomic analyses.</title>
        <authorList>
            <consortium name="Lawrence Berkeley National Laboratory"/>
            <person name="Van Ingen-Buijs V.A."/>
            <person name="Van Westerhoven A.C."/>
            <person name="Haridas S."/>
            <person name="Skiadas P."/>
            <person name="Martin F."/>
            <person name="Groenewald J.Z."/>
            <person name="Crous P.W."/>
            <person name="Seidl M.F."/>
        </authorList>
    </citation>
    <scope>NUCLEOTIDE SEQUENCE [LARGE SCALE GENOMIC DNA]</scope>
    <source>
        <strain evidence="2 3">CBS 123374</strain>
    </source>
</reference>
<gene>
    <name evidence="2" type="ORF">HDK90DRAFT_322277</name>
</gene>
<feature type="compositionally biased region" description="Pro residues" evidence="1">
    <location>
        <begin position="25"/>
        <end position="37"/>
    </location>
</feature>
<evidence type="ECO:0000313" key="3">
    <source>
        <dbReference type="Proteomes" id="UP001492380"/>
    </source>
</evidence>